<evidence type="ECO:0000313" key="2">
    <source>
        <dbReference type="EMBL" id="MPC56938.1"/>
    </source>
</evidence>
<gene>
    <name evidence="2" type="ORF">E2C01_050906</name>
</gene>
<sequence>MRKVNAAGQHKLRRRPGYHRRTATPITPPWSPQPPPGRHGPHLHSRKPLLFRKSQKPDSQDNRQ</sequence>
<proteinExistence type="predicted"/>
<name>A0A5B7GIS5_PORTR</name>
<dbReference type="EMBL" id="VSRR010014368">
    <property type="protein sequence ID" value="MPC56938.1"/>
    <property type="molecule type" value="Genomic_DNA"/>
</dbReference>
<dbReference type="Proteomes" id="UP000324222">
    <property type="component" value="Unassembled WGS sequence"/>
</dbReference>
<protein>
    <submittedName>
        <fullName evidence="2">Uncharacterized protein</fullName>
    </submittedName>
</protein>
<comment type="caution">
    <text evidence="2">The sequence shown here is derived from an EMBL/GenBank/DDBJ whole genome shotgun (WGS) entry which is preliminary data.</text>
</comment>
<dbReference type="AlphaFoldDB" id="A0A5B7GIS5"/>
<evidence type="ECO:0000313" key="3">
    <source>
        <dbReference type="Proteomes" id="UP000324222"/>
    </source>
</evidence>
<feature type="region of interest" description="Disordered" evidence="1">
    <location>
        <begin position="1"/>
        <end position="64"/>
    </location>
</feature>
<organism evidence="2 3">
    <name type="scientific">Portunus trituberculatus</name>
    <name type="common">Swimming crab</name>
    <name type="synonym">Neptunus trituberculatus</name>
    <dbReference type="NCBI Taxonomy" id="210409"/>
    <lineage>
        <taxon>Eukaryota</taxon>
        <taxon>Metazoa</taxon>
        <taxon>Ecdysozoa</taxon>
        <taxon>Arthropoda</taxon>
        <taxon>Crustacea</taxon>
        <taxon>Multicrustacea</taxon>
        <taxon>Malacostraca</taxon>
        <taxon>Eumalacostraca</taxon>
        <taxon>Eucarida</taxon>
        <taxon>Decapoda</taxon>
        <taxon>Pleocyemata</taxon>
        <taxon>Brachyura</taxon>
        <taxon>Eubrachyura</taxon>
        <taxon>Portunoidea</taxon>
        <taxon>Portunidae</taxon>
        <taxon>Portuninae</taxon>
        <taxon>Portunus</taxon>
    </lineage>
</organism>
<feature type="compositionally biased region" description="Basic and acidic residues" evidence="1">
    <location>
        <begin position="55"/>
        <end position="64"/>
    </location>
</feature>
<evidence type="ECO:0000256" key="1">
    <source>
        <dbReference type="SAM" id="MobiDB-lite"/>
    </source>
</evidence>
<accession>A0A5B7GIS5</accession>
<feature type="compositionally biased region" description="Basic residues" evidence="1">
    <location>
        <begin position="39"/>
        <end position="54"/>
    </location>
</feature>
<keyword evidence="3" id="KW-1185">Reference proteome</keyword>
<feature type="compositionally biased region" description="Pro residues" evidence="1">
    <location>
        <begin position="26"/>
        <end position="38"/>
    </location>
</feature>
<feature type="compositionally biased region" description="Basic residues" evidence="1">
    <location>
        <begin position="10"/>
        <end position="22"/>
    </location>
</feature>
<reference evidence="2 3" key="1">
    <citation type="submission" date="2019-05" db="EMBL/GenBank/DDBJ databases">
        <title>Another draft genome of Portunus trituberculatus and its Hox gene families provides insights of decapod evolution.</title>
        <authorList>
            <person name="Jeong J.-H."/>
            <person name="Song I."/>
            <person name="Kim S."/>
            <person name="Choi T."/>
            <person name="Kim D."/>
            <person name="Ryu S."/>
            <person name="Kim W."/>
        </authorList>
    </citation>
    <scope>NUCLEOTIDE SEQUENCE [LARGE SCALE GENOMIC DNA]</scope>
    <source>
        <tissue evidence="2">Muscle</tissue>
    </source>
</reference>